<feature type="chain" id="PRO_5047177602" description="C-type lectin domain-containing protein" evidence="5">
    <location>
        <begin position="22"/>
        <end position="548"/>
    </location>
</feature>
<keyword evidence="2" id="KW-0812">Transmembrane</keyword>
<feature type="domain" description="C-type lectin" evidence="6">
    <location>
        <begin position="380"/>
        <end position="476"/>
    </location>
</feature>
<dbReference type="Gene3D" id="3.10.100.10">
    <property type="entry name" value="Mannose-Binding Protein A, subunit A"/>
    <property type="match status" value="2"/>
</dbReference>
<keyword evidence="5" id="KW-0732">Signal</keyword>
<keyword evidence="3" id="KW-1133">Transmembrane helix</keyword>
<name>A0ABT7E131_9NEIS</name>
<dbReference type="InterPro" id="IPR017946">
    <property type="entry name" value="PLC-like_Pdiesterase_TIM-brl"/>
</dbReference>
<dbReference type="Proteomes" id="UP001172778">
    <property type="component" value="Unassembled WGS sequence"/>
</dbReference>
<dbReference type="PROSITE" id="PS50007">
    <property type="entry name" value="PIPLC_X_DOMAIN"/>
    <property type="match status" value="1"/>
</dbReference>
<dbReference type="InterPro" id="IPR001304">
    <property type="entry name" value="C-type_lectin-like"/>
</dbReference>
<evidence type="ECO:0000256" key="2">
    <source>
        <dbReference type="ARBA" id="ARBA00022692"/>
    </source>
</evidence>
<sequence>MLKETALSLLLAGGLVMPAMAADTGAWLQSWEVRAVRLQNHIDQRVSMNRAVYPATHNSFNSAAYANWSGRYAFPNHVLSIRDQLDAGIRAIEMDAHWSFHSSWSAMRMDLKLCHGTDSHLGCHPNDRLLEEGLSELADWLRANPEEVVLLYIEDKMSGHQDKAISLLNRLLGDRLYTPRLHAPAARAANQCVGLPHELSKAQVRAAGKNVLVMGADRGSCEYDWANYSFHQHFHITVDHKRLNAYPNCQVGNGGGMAGPDLLQTNLVRAYNDAASSLNDSMSAQTVADLVKCGVGAVAPEPLKPGSDHFKAQVWSWDVNQPDNSRANDPGGEHCAEQMSNGRLNDLACKAFQRRFACQATQPVNGWDYDWRITRAAGVWQDGQAACQAEFGAQGYAFAMPANGYENARLRDAANAAGAGGVWVNYADLEAEGKWMAYRPVYAVWQSAQTDRGCARLDADGYRSSACDQRKRFACQEFGTGNWRLSRSAEIFGKGDEVCRNEFGWRYALSAPANHQQFEALLADPQARDVWVNLRHPGSVGVMLPAER</sequence>
<evidence type="ECO:0000256" key="1">
    <source>
        <dbReference type="ARBA" id="ARBA00004370"/>
    </source>
</evidence>
<comment type="subcellular location">
    <subcellularLocation>
        <location evidence="1">Membrane</location>
    </subcellularLocation>
</comment>
<dbReference type="InterPro" id="IPR051008">
    <property type="entry name" value="Telomere_Capping_Maintenance"/>
</dbReference>
<gene>
    <name evidence="7" type="ORF">PZA18_18485</name>
</gene>
<dbReference type="InterPro" id="IPR016187">
    <property type="entry name" value="CTDL_fold"/>
</dbReference>
<dbReference type="RefSeq" id="WP_284102350.1">
    <property type="nucleotide sequence ID" value="NZ_JARRAF010000030.1"/>
</dbReference>
<dbReference type="SUPFAM" id="SSF51695">
    <property type="entry name" value="PLC-like phosphodiesterases"/>
    <property type="match status" value="1"/>
</dbReference>
<reference evidence="7" key="1">
    <citation type="submission" date="2023-03" db="EMBL/GenBank/DDBJ databases">
        <title>Chitinimonas shenzhenensis gen. nov., sp. nov., a novel member of family Burkholderiaceae isolated from activated sludge collected in Shen Zhen, China.</title>
        <authorList>
            <person name="Wang X."/>
        </authorList>
    </citation>
    <scope>NUCLEOTIDE SEQUENCE</scope>
    <source>
        <strain evidence="7">DQS-5</strain>
    </source>
</reference>
<dbReference type="Gene3D" id="3.20.20.190">
    <property type="entry name" value="Phosphatidylinositol (PI) phosphodiesterase"/>
    <property type="match status" value="1"/>
</dbReference>
<evidence type="ECO:0000259" key="6">
    <source>
        <dbReference type="PROSITE" id="PS50041"/>
    </source>
</evidence>
<keyword evidence="4" id="KW-0472">Membrane</keyword>
<protein>
    <recommendedName>
        <fullName evidence="6">C-type lectin domain-containing protein</fullName>
    </recommendedName>
</protein>
<evidence type="ECO:0000313" key="7">
    <source>
        <dbReference type="EMBL" id="MDK2126035.1"/>
    </source>
</evidence>
<dbReference type="Pfam" id="PF26178">
    <property type="entry name" value="PI-PLC_cat"/>
    <property type="match status" value="1"/>
</dbReference>
<dbReference type="PANTHER" id="PTHR35518:SF2">
    <property type="entry name" value="MAINTENANCE OF TELOMERE CAPPING PROTEIN 6"/>
    <property type="match status" value="1"/>
</dbReference>
<dbReference type="PANTHER" id="PTHR35518">
    <property type="entry name" value="MAINTENANCE OF TELOMOERE CAPPING"/>
    <property type="match status" value="1"/>
</dbReference>
<keyword evidence="8" id="KW-1185">Reference proteome</keyword>
<dbReference type="EMBL" id="JARRAF010000030">
    <property type="protein sequence ID" value="MDK2126035.1"/>
    <property type="molecule type" value="Genomic_DNA"/>
</dbReference>
<organism evidence="7 8">
    <name type="scientific">Parachitinimonas caeni</name>
    <dbReference type="NCBI Taxonomy" id="3031301"/>
    <lineage>
        <taxon>Bacteria</taxon>
        <taxon>Pseudomonadati</taxon>
        <taxon>Pseudomonadota</taxon>
        <taxon>Betaproteobacteria</taxon>
        <taxon>Neisseriales</taxon>
        <taxon>Chitinibacteraceae</taxon>
        <taxon>Parachitinimonas</taxon>
    </lineage>
</organism>
<evidence type="ECO:0000256" key="5">
    <source>
        <dbReference type="SAM" id="SignalP"/>
    </source>
</evidence>
<feature type="signal peptide" evidence="5">
    <location>
        <begin position="1"/>
        <end position="21"/>
    </location>
</feature>
<proteinExistence type="predicted"/>
<comment type="caution">
    <text evidence="7">The sequence shown here is derived from an EMBL/GenBank/DDBJ whole genome shotgun (WGS) entry which is preliminary data.</text>
</comment>
<dbReference type="InterPro" id="IPR016186">
    <property type="entry name" value="C-type_lectin-like/link_sf"/>
</dbReference>
<dbReference type="SUPFAM" id="SSF56436">
    <property type="entry name" value="C-type lectin-like"/>
    <property type="match status" value="2"/>
</dbReference>
<evidence type="ECO:0000256" key="3">
    <source>
        <dbReference type="ARBA" id="ARBA00022989"/>
    </source>
</evidence>
<accession>A0ABT7E131</accession>
<evidence type="ECO:0000256" key="4">
    <source>
        <dbReference type="ARBA" id="ARBA00023136"/>
    </source>
</evidence>
<dbReference type="PROSITE" id="PS50041">
    <property type="entry name" value="C_TYPE_LECTIN_2"/>
    <property type="match status" value="1"/>
</dbReference>
<evidence type="ECO:0000313" key="8">
    <source>
        <dbReference type="Proteomes" id="UP001172778"/>
    </source>
</evidence>